<evidence type="ECO:0000259" key="1">
    <source>
        <dbReference type="SMART" id="SM00829"/>
    </source>
</evidence>
<dbReference type="Pfam" id="PF08240">
    <property type="entry name" value="ADH_N"/>
    <property type="match status" value="1"/>
</dbReference>
<dbReference type="InterPro" id="IPR036291">
    <property type="entry name" value="NAD(P)-bd_dom_sf"/>
</dbReference>
<dbReference type="Gene3D" id="3.40.50.720">
    <property type="entry name" value="NAD(P)-binding Rossmann-like Domain"/>
    <property type="match status" value="1"/>
</dbReference>
<dbReference type="Gene3D" id="3.90.180.10">
    <property type="entry name" value="Medium-chain alcohol dehydrogenases, catalytic domain"/>
    <property type="match status" value="1"/>
</dbReference>
<dbReference type="SUPFAM" id="SSF50129">
    <property type="entry name" value="GroES-like"/>
    <property type="match status" value="1"/>
</dbReference>
<dbReference type="EMBL" id="WTVQ01000010">
    <property type="protein sequence ID" value="NMG74687.1"/>
    <property type="molecule type" value="Genomic_DNA"/>
</dbReference>
<keyword evidence="3" id="KW-1185">Reference proteome</keyword>
<dbReference type="PANTHER" id="PTHR45033">
    <property type="match status" value="1"/>
</dbReference>
<proteinExistence type="predicted"/>
<protein>
    <submittedName>
        <fullName evidence="2">Zinc-binding dehydrogenase</fullName>
    </submittedName>
</protein>
<dbReference type="CDD" id="cd08276">
    <property type="entry name" value="MDR7"/>
    <property type="match status" value="1"/>
</dbReference>
<accession>A0ABX1QBC5</accession>
<dbReference type="Pfam" id="PF00107">
    <property type="entry name" value="ADH_zinc_N"/>
    <property type="match status" value="1"/>
</dbReference>
<dbReference type="InterPro" id="IPR020843">
    <property type="entry name" value="ER"/>
</dbReference>
<dbReference type="SMART" id="SM00829">
    <property type="entry name" value="PKS_ER"/>
    <property type="match status" value="1"/>
</dbReference>
<name>A0ABX1QBC5_9RHOO</name>
<dbReference type="InterPro" id="IPR052711">
    <property type="entry name" value="Zinc_ADH-like"/>
</dbReference>
<gene>
    <name evidence="2" type="ORF">GPA25_07920</name>
</gene>
<comment type="caution">
    <text evidence="2">The sequence shown here is derived from an EMBL/GenBank/DDBJ whole genome shotgun (WGS) entry which is preliminary data.</text>
</comment>
<organism evidence="2 3">
    <name type="scientific">Aromatoleum diolicum</name>
    <dbReference type="NCBI Taxonomy" id="75796"/>
    <lineage>
        <taxon>Bacteria</taxon>
        <taxon>Pseudomonadati</taxon>
        <taxon>Pseudomonadota</taxon>
        <taxon>Betaproteobacteria</taxon>
        <taxon>Rhodocyclales</taxon>
        <taxon>Rhodocyclaceae</taxon>
        <taxon>Aromatoleum</taxon>
    </lineage>
</organism>
<dbReference type="SUPFAM" id="SSF51735">
    <property type="entry name" value="NAD(P)-binding Rossmann-fold domains"/>
    <property type="match status" value="1"/>
</dbReference>
<sequence>MRVFQVDTAWSDDNLRIGERPEPTAGPGEVRLKMLASALNYRDLLVPRRGYGSRMKTLPLIVLSDGVGRIDQVGRGVDAYRIGDRVCPLFFSSWPAGDPSADHLSHSLGCEIDGTMAEYMVVPASMLASVPAHLEDAEAATLPTAAVTAWRAIVTEGRVKPGDTVLVQGTGGVALFALQFAKMLGATVICTSSSDEKLKRARALGADDTINYLSTPEWGRVARDMAGGVGVDHVVEVGGQGTLPQSLRAVRPGGTISMIGVLAGSVMDAPLGLVVTRHVRLQGITVGSGEDFVAMARAIARSGMRPVVDRVFEFAQLPEAMHHLASGRHFGKICIRH</sequence>
<dbReference type="PANTHER" id="PTHR45033:SF2">
    <property type="entry name" value="ZINC-TYPE ALCOHOL DEHYDROGENASE-LIKE PROTEIN C1773.06C"/>
    <property type="match status" value="1"/>
</dbReference>
<feature type="domain" description="Enoyl reductase (ER)" evidence="1">
    <location>
        <begin position="11"/>
        <end position="335"/>
    </location>
</feature>
<reference evidence="2 3" key="1">
    <citation type="submission" date="2019-12" db="EMBL/GenBank/DDBJ databases">
        <title>Comparative genomics gives insights into the taxonomy of the Azoarcus-Aromatoleum group and reveals separate origins of nif in the plant-associated Azoarcus and non-plant-associated Aromatoleum sub-groups.</title>
        <authorList>
            <person name="Lafos M."/>
            <person name="Maluk M."/>
            <person name="Batista M."/>
            <person name="Junghare M."/>
            <person name="Carmona M."/>
            <person name="Faoro H."/>
            <person name="Cruz L.M."/>
            <person name="Battistoni F."/>
            <person name="De Souza E."/>
            <person name="Pedrosa F."/>
            <person name="Chen W.-M."/>
            <person name="Poole P.S."/>
            <person name="Dixon R.A."/>
            <person name="James E.K."/>
        </authorList>
    </citation>
    <scope>NUCLEOTIDE SEQUENCE [LARGE SCALE GENOMIC DNA]</scope>
    <source>
        <strain evidence="2 3">22Lin</strain>
    </source>
</reference>
<evidence type="ECO:0000313" key="3">
    <source>
        <dbReference type="Proteomes" id="UP000648984"/>
    </source>
</evidence>
<dbReference type="InterPro" id="IPR011032">
    <property type="entry name" value="GroES-like_sf"/>
</dbReference>
<evidence type="ECO:0000313" key="2">
    <source>
        <dbReference type="EMBL" id="NMG74687.1"/>
    </source>
</evidence>
<dbReference type="Proteomes" id="UP000648984">
    <property type="component" value="Unassembled WGS sequence"/>
</dbReference>
<dbReference type="InterPro" id="IPR013149">
    <property type="entry name" value="ADH-like_C"/>
</dbReference>
<dbReference type="InterPro" id="IPR013154">
    <property type="entry name" value="ADH-like_N"/>
</dbReference>